<dbReference type="Pfam" id="PF02769">
    <property type="entry name" value="AIRS_C"/>
    <property type="match status" value="1"/>
</dbReference>
<dbReference type="NCBIfam" id="TIGR03169">
    <property type="entry name" value="Nterm_to_SelD"/>
    <property type="match status" value="1"/>
</dbReference>
<dbReference type="InterPro" id="IPR051169">
    <property type="entry name" value="NADH-Q_oxidoreductase"/>
</dbReference>
<gene>
    <name evidence="13" type="ordered locus">B5T_01449</name>
</gene>
<dbReference type="InterPro" id="IPR036921">
    <property type="entry name" value="PurM-like_N_sf"/>
</dbReference>
<dbReference type="InterPro" id="IPR000408">
    <property type="entry name" value="Reg_chr_condens"/>
</dbReference>
<dbReference type="GO" id="GO:0005524">
    <property type="term" value="F:ATP binding"/>
    <property type="evidence" value="ECO:0007669"/>
    <property type="project" value="UniProtKB-KW"/>
</dbReference>
<evidence type="ECO:0000256" key="7">
    <source>
        <dbReference type="ARBA" id="ARBA00022840"/>
    </source>
</evidence>
<evidence type="ECO:0000256" key="6">
    <source>
        <dbReference type="ARBA" id="ARBA00022827"/>
    </source>
</evidence>
<keyword evidence="14" id="KW-1185">Reference proteome</keyword>
<evidence type="ECO:0000256" key="2">
    <source>
        <dbReference type="ARBA" id="ARBA00022630"/>
    </source>
</evidence>
<proteinExistence type="predicted"/>
<keyword evidence="7" id="KW-0067">ATP-binding</keyword>
<feature type="domain" description="FAD/NAD(P)-binding" evidence="12">
    <location>
        <begin position="9"/>
        <end position="298"/>
    </location>
</feature>
<dbReference type="SUPFAM" id="SSF51905">
    <property type="entry name" value="FAD/NAD(P)-binding domain"/>
    <property type="match status" value="2"/>
</dbReference>
<dbReference type="InterPro" id="IPR017584">
    <property type="entry name" value="Pyridine_nucleo_diS_OxRdtase_N"/>
</dbReference>
<keyword evidence="8" id="KW-0560">Oxidoreductase</keyword>
<dbReference type="STRING" id="930169.B5T_01449"/>
<evidence type="ECO:0000256" key="4">
    <source>
        <dbReference type="ARBA" id="ARBA00022741"/>
    </source>
</evidence>
<dbReference type="SUPFAM" id="SSF55326">
    <property type="entry name" value="PurM N-terminal domain-like"/>
    <property type="match status" value="1"/>
</dbReference>
<dbReference type="InterPro" id="IPR004536">
    <property type="entry name" value="SPS/SelD"/>
</dbReference>
<keyword evidence="4" id="KW-0547">Nucleotide-binding</keyword>
<dbReference type="SUPFAM" id="SSF56042">
    <property type="entry name" value="PurM C-terminal domain-like"/>
    <property type="match status" value="1"/>
</dbReference>
<evidence type="ECO:0000256" key="1">
    <source>
        <dbReference type="ARBA" id="ARBA00001974"/>
    </source>
</evidence>
<dbReference type="HOGENOM" id="CLU_019558_0_0_6"/>
<dbReference type="GO" id="GO:0016301">
    <property type="term" value="F:kinase activity"/>
    <property type="evidence" value="ECO:0007669"/>
    <property type="project" value="UniProtKB-KW"/>
</dbReference>
<dbReference type="InterPro" id="IPR036676">
    <property type="entry name" value="PurM-like_C_sf"/>
</dbReference>
<dbReference type="PATRIC" id="fig|930169.3.peg.1424"/>
<reference evidence="13 14" key="1">
    <citation type="journal article" date="2012" name="J. Bacteriol.">
        <title>Complete genome sequence of Alcanivorax dieselolei type strain B5.</title>
        <authorList>
            <person name="Lai Q."/>
            <person name="Li W."/>
            <person name="Shao Z."/>
        </authorList>
    </citation>
    <scope>NUCLEOTIDE SEQUENCE [LARGE SCALE GENOMIC DNA]</scope>
    <source>
        <strain evidence="14">DSM 16502 / CGMCC 1.3690 / B-5</strain>
    </source>
</reference>
<dbReference type="NCBIfam" id="TIGR00476">
    <property type="entry name" value="selD"/>
    <property type="match status" value="1"/>
</dbReference>
<evidence type="ECO:0000256" key="3">
    <source>
        <dbReference type="ARBA" id="ARBA00022679"/>
    </source>
</evidence>
<dbReference type="InterPro" id="IPR010918">
    <property type="entry name" value="PurM-like_C_dom"/>
</dbReference>
<dbReference type="PANTHER" id="PTHR42913">
    <property type="entry name" value="APOPTOSIS-INDUCING FACTOR 1"/>
    <property type="match status" value="1"/>
</dbReference>
<dbReference type="CDD" id="cd02195">
    <property type="entry name" value="SelD"/>
    <property type="match status" value="1"/>
</dbReference>
<dbReference type="InterPro" id="IPR023753">
    <property type="entry name" value="FAD/NAD-binding_dom"/>
</dbReference>
<evidence type="ECO:0000259" key="11">
    <source>
        <dbReference type="Pfam" id="PF02769"/>
    </source>
</evidence>
<accession>K0CDS0</accession>
<name>K0CDS0_ALCDB</name>
<organism evidence="13 14">
    <name type="scientific">Alcanivorax dieselolei (strain DSM 16502 / CGMCC 1.3690 / MCCC 1A00001 / B-5)</name>
    <name type="common">Alloalcanivorax dieselolei</name>
    <dbReference type="NCBI Taxonomy" id="930169"/>
    <lineage>
        <taxon>Bacteria</taxon>
        <taxon>Pseudomonadati</taxon>
        <taxon>Pseudomonadota</taxon>
        <taxon>Gammaproteobacteria</taxon>
        <taxon>Oceanospirillales</taxon>
        <taxon>Alcanivoracaceae</taxon>
        <taxon>Alloalcanivorax</taxon>
    </lineage>
</organism>
<dbReference type="KEGG" id="adi:B5T_01449"/>
<dbReference type="GO" id="GO:0019646">
    <property type="term" value="P:aerobic electron transport chain"/>
    <property type="evidence" value="ECO:0007669"/>
    <property type="project" value="TreeGrafter"/>
</dbReference>
<dbReference type="Gene3D" id="3.50.50.100">
    <property type="match status" value="1"/>
</dbReference>
<evidence type="ECO:0000313" key="13">
    <source>
        <dbReference type="EMBL" id="AFT69731.1"/>
    </source>
</evidence>
<keyword evidence="2" id="KW-0285">Flavoprotein</keyword>
<keyword evidence="6" id="KW-0274">FAD</keyword>
<evidence type="ECO:0000313" key="14">
    <source>
        <dbReference type="Proteomes" id="UP000006286"/>
    </source>
</evidence>
<dbReference type="Gene3D" id="3.30.1330.10">
    <property type="entry name" value="PurM-like, N-terminal domain"/>
    <property type="match status" value="1"/>
</dbReference>
<feature type="domain" description="PurM-like N-terminal" evidence="10">
    <location>
        <begin position="418"/>
        <end position="531"/>
    </location>
</feature>
<evidence type="ECO:0000256" key="9">
    <source>
        <dbReference type="ARBA" id="ARBA00023266"/>
    </source>
</evidence>
<dbReference type="Proteomes" id="UP000006286">
    <property type="component" value="Chromosome"/>
</dbReference>
<dbReference type="InterPro" id="IPR016188">
    <property type="entry name" value="PurM-like_N"/>
</dbReference>
<dbReference type="Pfam" id="PF07992">
    <property type="entry name" value="Pyr_redox_2"/>
    <property type="match status" value="1"/>
</dbReference>
<protein>
    <submittedName>
        <fullName evidence="13">Selenide, water dikinase, putative</fullName>
    </submittedName>
</protein>
<dbReference type="Pfam" id="PF00586">
    <property type="entry name" value="AIRS"/>
    <property type="match status" value="1"/>
</dbReference>
<dbReference type="PANTHER" id="PTHR42913:SF9">
    <property type="entry name" value="SLR1591 PROTEIN"/>
    <property type="match status" value="1"/>
</dbReference>
<dbReference type="GO" id="GO:0003955">
    <property type="term" value="F:NAD(P)H dehydrogenase (quinone) activity"/>
    <property type="evidence" value="ECO:0007669"/>
    <property type="project" value="TreeGrafter"/>
</dbReference>
<dbReference type="InterPro" id="IPR036188">
    <property type="entry name" value="FAD/NAD-bd_sf"/>
</dbReference>
<dbReference type="eggNOG" id="COG0709">
    <property type="taxonomic scope" value="Bacteria"/>
</dbReference>
<dbReference type="Gene3D" id="3.90.650.10">
    <property type="entry name" value="PurM-like C-terminal domain"/>
    <property type="match status" value="1"/>
</dbReference>
<dbReference type="PROSITE" id="PS00626">
    <property type="entry name" value="RCC1_2"/>
    <property type="match status" value="1"/>
</dbReference>
<evidence type="ECO:0000259" key="12">
    <source>
        <dbReference type="Pfam" id="PF07992"/>
    </source>
</evidence>
<sequence>MMTAVAHHDLVLVGGGHSHALVLRRLSMRPVPGLRLTLISPDSLTAYSGMLPGMLAGRYQRHETHIDLSRLSRAAAARWLPQRVLELDPVQRRLQLDNGDQLEYDTLSLDIGATPDLDSVPGARAHAVPVKPVATFEQRWRHLLADPSATRRVAVVGAGAGGTELAAALAQRLGATTEVQLISAGDLLPGYPDRARSLMRTRLQDAGVRIVEQAPVQRVSEGQLHYNGQSQAVDLVFWCTGARAPAWLAASGLPCDERGFLRVDNTLTSLGSPHVHAAGDCASFPSPLPKAGVYAVRQAPVLADNLLAATRGGRKRPYRPQRRFLSLLSAGAGDAVASRPPWPALAGPWVWRWKDRIDRAFMKRFENLPAPMPAAPADSDAMHCAGCGAKVGATTLNHALDGLRTAVRDDIEAGVAQGDDAAVIRWSGQHRLVQSVDYFPAFMDEPYLFGRVAALHSLSDIHAMNAAPHSALATLCLPRHHPRLQSRDLRRLLAGAVEELNRARCTLVGGHTIEGPEMAAGFTINGALTGAAWSKQGALPGQVLVITKPLGIGIQLAAWMRNVHRGPDLDATLAAMLQSNGPARDALSTLPPHACTDVTGFGLLGHLLELCQHSQVSARLDLNALPILPGTLEHIRHGVHSTLRDSNDQVLGHCEIAPALLDRPELVAATDPQTSGGLLLAVARERLEATLAALRGAGADAVVIGETVVKHHKAAATITLYG</sequence>
<keyword evidence="9" id="KW-0711">Selenium</keyword>
<comment type="cofactor">
    <cofactor evidence="1">
        <name>FAD</name>
        <dbReference type="ChEBI" id="CHEBI:57692"/>
    </cofactor>
</comment>
<keyword evidence="5 13" id="KW-0418">Kinase</keyword>
<evidence type="ECO:0000256" key="5">
    <source>
        <dbReference type="ARBA" id="ARBA00022777"/>
    </source>
</evidence>
<evidence type="ECO:0000256" key="8">
    <source>
        <dbReference type="ARBA" id="ARBA00023002"/>
    </source>
</evidence>
<keyword evidence="3" id="KW-0808">Transferase</keyword>
<feature type="domain" description="PurM-like C-terminal" evidence="11">
    <location>
        <begin position="540"/>
        <end position="713"/>
    </location>
</feature>
<dbReference type="AlphaFoldDB" id="K0CDS0"/>
<evidence type="ECO:0000259" key="10">
    <source>
        <dbReference type="Pfam" id="PF00586"/>
    </source>
</evidence>
<dbReference type="EMBL" id="CP003466">
    <property type="protein sequence ID" value="AFT69731.1"/>
    <property type="molecule type" value="Genomic_DNA"/>
</dbReference>
<dbReference type="eggNOG" id="COG1252">
    <property type="taxonomic scope" value="Bacteria"/>
</dbReference>